<evidence type="ECO:0000259" key="3">
    <source>
        <dbReference type="PROSITE" id="PS50043"/>
    </source>
</evidence>
<keyword evidence="1" id="KW-0238">DNA-binding</keyword>
<dbReference type="PROSITE" id="PS50043">
    <property type="entry name" value="HTH_LUXR_2"/>
    <property type="match status" value="1"/>
</dbReference>
<protein>
    <submittedName>
        <fullName evidence="5">Oxygen regulatory protein NreC</fullName>
    </submittedName>
</protein>
<dbReference type="PANTHER" id="PTHR43214:SF42">
    <property type="entry name" value="TRANSCRIPTIONAL REGULATORY PROTEIN DESR"/>
    <property type="match status" value="1"/>
</dbReference>
<proteinExistence type="predicted"/>
<feature type="domain" description="HTH luxR-type" evidence="3">
    <location>
        <begin position="132"/>
        <end position="197"/>
    </location>
</feature>
<dbReference type="InterPro" id="IPR039420">
    <property type="entry name" value="WalR-like"/>
</dbReference>
<dbReference type="OrthoDB" id="9808843at2"/>
<dbReference type="SMART" id="SM00448">
    <property type="entry name" value="REC"/>
    <property type="match status" value="1"/>
</dbReference>
<dbReference type="InterPro" id="IPR001789">
    <property type="entry name" value="Sig_transdc_resp-reg_receiver"/>
</dbReference>
<feature type="modified residue" description="4-aspartylphosphate" evidence="2">
    <location>
        <position position="54"/>
    </location>
</feature>
<evidence type="ECO:0000313" key="5">
    <source>
        <dbReference type="EMBL" id="AQQ14604.1"/>
    </source>
</evidence>
<dbReference type="GO" id="GO:0006355">
    <property type="term" value="P:regulation of DNA-templated transcription"/>
    <property type="evidence" value="ECO:0007669"/>
    <property type="project" value="InterPro"/>
</dbReference>
<dbReference type="SMART" id="SM00421">
    <property type="entry name" value="HTH_LUXR"/>
    <property type="match status" value="1"/>
</dbReference>
<gene>
    <name evidence="5" type="primary">nreC3</name>
    <name evidence="5" type="ORF">CGLAU_03100</name>
</gene>
<dbReference type="InterPro" id="IPR011006">
    <property type="entry name" value="CheY-like_superfamily"/>
</dbReference>
<feature type="domain" description="Response regulatory" evidence="4">
    <location>
        <begin position="3"/>
        <end position="117"/>
    </location>
</feature>
<dbReference type="CDD" id="cd06170">
    <property type="entry name" value="LuxR_C_like"/>
    <property type="match status" value="1"/>
</dbReference>
<organism evidence="5 6">
    <name type="scientific">Corynebacterium glaucum</name>
    <dbReference type="NCBI Taxonomy" id="187491"/>
    <lineage>
        <taxon>Bacteria</taxon>
        <taxon>Bacillati</taxon>
        <taxon>Actinomycetota</taxon>
        <taxon>Actinomycetes</taxon>
        <taxon>Mycobacteriales</taxon>
        <taxon>Corynebacteriaceae</taxon>
        <taxon>Corynebacterium</taxon>
    </lineage>
</organism>
<dbReference type="Gene3D" id="3.40.50.2300">
    <property type="match status" value="1"/>
</dbReference>
<keyword evidence="6" id="KW-1185">Reference proteome</keyword>
<reference evidence="5 6" key="1">
    <citation type="submission" date="2016-12" db="EMBL/GenBank/DDBJ databases">
        <authorList>
            <person name="Song W.-J."/>
            <person name="Kurnit D.M."/>
        </authorList>
    </citation>
    <scope>NUCLEOTIDE SEQUENCE [LARGE SCALE GENOMIC DNA]</scope>
    <source>
        <strain evidence="5 6">DSM 30827</strain>
    </source>
</reference>
<name>A0A1Q2HUT1_9CORY</name>
<dbReference type="Proteomes" id="UP000217209">
    <property type="component" value="Chromosome"/>
</dbReference>
<dbReference type="Gene3D" id="1.10.10.10">
    <property type="entry name" value="Winged helix-like DNA-binding domain superfamily/Winged helix DNA-binding domain"/>
    <property type="match status" value="1"/>
</dbReference>
<evidence type="ECO:0000256" key="2">
    <source>
        <dbReference type="PROSITE-ProRule" id="PRU00169"/>
    </source>
</evidence>
<dbReference type="SUPFAM" id="SSF46894">
    <property type="entry name" value="C-terminal effector domain of the bipartite response regulators"/>
    <property type="match status" value="1"/>
</dbReference>
<dbReference type="InterPro" id="IPR016032">
    <property type="entry name" value="Sig_transdc_resp-reg_C-effctor"/>
</dbReference>
<dbReference type="InterPro" id="IPR000792">
    <property type="entry name" value="Tscrpt_reg_LuxR_C"/>
</dbReference>
<dbReference type="InterPro" id="IPR036388">
    <property type="entry name" value="WH-like_DNA-bd_sf"/>
</dbReference>
<dbReference type="Pfam" id="PF00072">
    <property type="entry name" value="Response_reg"/>
    <property type="match status" value="1"/>
</dbReference>
<dbReference type="SUPFAM" id="SSF52172">
    <property type="entry name" value="CheY-like"/>
    <property type="match status" value="1"/>
</dbReference>
<dbReference type="GO" id="GO:0003677">
    <property type="term" value="F:DNA binding"/>
    <property type="evidence" value="ECO:0007669"/>
    <property type="project" value="UniProtKB-KW"/>
</dbReference>
<dbReference type="PRINTS" id="PR00038">
    <property type="entry name" value="HTHLUXR"/>
</dbReference>
<evidence type="ECO:0000256" key="1">
    <source>
        <dbReference type="ARBA" id="ARBA00023125"/>
    </source>
</evidence>
<dbReference type="PANTHER" id="PTHR43214">
    <property type="entry name" value="TWO-COMPONENT RESPONSE REGULATOR"/>
    <property type="match status" value="1"/>
</dbReference>
<dbReference type="PROSITE" id="PS50110">
    <property type="entry name" value="RESPONSE_REGULATORY"/>
    <property type="match status" value="1"/>
</dbReference>
<sequence length="199" mass="21133">MIRVLIADDQALLVGALSALLELEDDITVVATCDRGDDVADAVRLHDVDVALLDIEMPGRTGLQLAGDLADSPCKVVIVTTFGRPGYLRTALEAGASGFMVKDAPPEQLADAVRKAHAGLRVVDPTVAEESLFTPPSPLTSREVEVAREALSGAEIKEIASILHLSPGTVRNHLSSIMAKTNTTNRYAAARLAEEKGWL</sequence>
<dbReference type="KEGG" id="cgv:CGLAU_03100"/>
<evidence type="ECO:0000259" key="4">
    <source>
        <dbReference type="PROSITE" id="PS50110"/>
    </source>
</evidence>
<dbReference type="EMBL" id="CP019688">
    <property type="protein sequence ID" value="AQQ14604.1"/>
    <property type="molecule type" value="Genomic_DNA"/>
</dbReference>
<keyword evidence="2" id="KW-0597">Phosphoprotein</keyword>
<accession>A0A1Q2HUT1</accession>
<dbReference type="Pfam" id="PF00196">
    <property type="entry name" value="GerE"/>
    <property type="match status" value="1"/>
</dbReference>
<evidence type="ECO:0000313" key="6">
    <source>
        <dbReference type="Proteomes" id="UP000217209"/>
    </source>
</evidence>
<dbReference type="RefSeq" id="WP_095659424.1">
    <property type="nucleotide sequence ID" value="NZ_CP019688.1"/>
</dbReference>
<dbReference type="AlphaFoldDB" id="A0A1Q2HUT1"/>
<dbReference type="GO" id="GO:0000160">
    <property type="term" value="P:phosphorelay signal transduction system"/>
    <property type="evidence" value="ECO:0007669"/>
    <property type="project" value="InterPro"/>
</dbReference>